<proteinExistence type="predicted"/>
<dbReference type="Proteomes" id="UP000008229">
    <property type="component" value="Chromosome"/>
</dbReference>
<dbReference type="AlphaFoldDB" id="D3FCP1"/>
<dbReference type="RefSeq" id="WP_012932566.1">
    <property type="nucleotide sequence ID" value="NC_013739.1"/>
</dbReference>
<dbReference type="Pfam" id="PF01674">
    <property type="entry name" value="Lipase_2"/>
    <property type="match status" value="1"/>
</dbReference>
<protein>
    <submittedName>
        <fullName evidence="1">Lipase class 2</fullName>
    </submittedName>
</protein>
<dbReference type="OrthoDB" id="8871309at2"/>
<dbReference type="Gene3D" id="3.40.50.1820">
    <property type="entry name" value="alpha/beta hydrolase"/>
    <property type="match status" value="1"/>
</dbReference>
<dbReference type="EMBL" id="CP001854">
    <property type="protein sequence ID" value="ADB49514.1"/>
    <property type="molecule type" value="Genomic_DNA"/>
</dbReference>
<dbReference type="GO" id="GO:0016042">
    <property type="term" value="P:lipid catabolic process"/>
    <property type="evidence" value="ECO:0007669"/>
    <property type="project" value="InterPro"/>
</dbReference>
<keyword evidence="2" id="KW-1185">Reference proteome</keyword>
<evidence type="ECO:0000313" key="1">
    <source>
        <dbReference type="EMBL" id="ADB49514.1"/>
    </source>
</evidence>
<dbReference type="PANTHER" id="PTHR32015:SF1">
    <property type="entry name" value="LIPASE"/>
    <property type="match status" value="1"/>
</dbReference>
<dbReference type="InterPro" id="IPR002918">
    <property type="entry name" value="Lipase_EstA/Esterase_EstB"/>
</dbReference>
<evidence type="ECO:0000313" key="2">
    <source>
        <dbReference type="Proteomes" id="UP000008229"/>
    </source>
</evidence>
<organism evidence="1 2">
    <name type="scientific">Conexibacter woesei (strain DSM 14684 / CCUG 47730 / CIP 108061 / JCM 11494 / NBRC 100937 / ID131577)</name>
    <dbReference type="NCBI Taxonomy" id="469383"/>
    <lineage>
        <taxon>Bacteria</taxon>
        <taxon>Bacillati</taxon>
        <taxon>Actinomycetota</taxon>
        <taxon>Thermoleophilia</taxon>
        <taxon>Solirubrobacterales</taxon>
        <taxon>Conexibacteraceae</taxon>
        <taxon>Conexibacter</taxon>
    </lineage>
</organism>
<dbReference type="STRING" id="469383.Cwoe_1082"/>
<dbReference type="InterPro" id="IPR006311">
    <property type="entry name" value="TAT_signal"/>
</dbReference>
<dbReference type="eggNOG" id="COG1075">
    <property type="taxonomic scope" value="Bacteria"/>
</dbReference>
<sequence length="311" mass="32282" precursor="true">MGISSPAARLRRGSIGAVCAAVVVLLFAALVAPAARADLPVVYNFPTALAIGTFAPNDDPPGANDYGCRPSAAHPRPVVLVHGTVENKNVNWRALSPLLKNNGYCVFALNYGAWLPGPYLGLGPIPDSARQLSTFVDGVLAATGAREVDVVGHSQGGMMPRWYIKFLGGAAKVHTLVGLTPSNHGTTLLGLSTLARFIPGASAVLRAGGPALEDQRQGSTFNRTLDAGGDTIAGVNYTVIASIYDEVVTPYTNGFLSGATNITLQSGCIINFTEHLGVAYDRRALRLTLNALDPATARTPPCVPTIPGVGG</sequence>
<accession>D3FCP1</accession>
<gene>
    <name evidence="1" type="ordered locus">Cwoe_1082</name>
</gene>
<reference evidence="2" key="2">
    <citation type="submission" date="2010-01" db="EMBL/GenBank/DDBJ databases">
        <title>The complete genome of Conexibacter woesei DSM 14684.</title>
        <authorList>
            <consortium name="US DOE Joint Genome Institute (JGI-PGF)"/>
            <person name="Lucas S."/>
            <person name="Copeland A."/>
            <person name="Lapidus A."/>
            <person name="Glavina del Rio T."/>
            <person name="Dalin E."/>
            <person name="Tice H."/>
            <person name="Bruce D."/>
            <person name="Goodwin L."/>
            <person name="Pitluck S."/>
            <person name="Kyrpides N."/>
            <person name="Mavromatis K."/>
            <person name="Ivanova N."/>
            <person name="Mikhailova N."/>
            <person name="Chertkov O."/>
            <person name="Brettin T."/>
            <person name="Detter J.C."/>
            <person name="Han C."/>
            <person name="Larimer F."/>
            <person name="Land M."/>
            <person name="Hauser L."/>
            <person name="Markowitz V."/>
            <person name="Cheng J.-F."/>
            <person name="Hugenholtz P."/>
            <person name="Woyke T."/>
            <person name="Wu D."/>
            <person name="Pukall R."/>
            <person name="Steenblock K."/>
            <person name="Schneider S."/>
            <person name="Klenk H.-P."/>
            <person name="Eisen J.A."/>
        </authorList>
    </citation>
    <scope>NUCLEOTIDE SEQUENCE [LARGE SCALE GENOMIC DNA]</scope>
    <source>
        <strain evidence="2">DSM 14684 / CIP 108061 / JCM 11494 / NBRC 100937 / ID131577</strain>
    </source>
</reference>
<name>D3FCP1_CONWI</name>
<dbReference type="SUPFAM" id="SSF53474">
    <property type="entry name" value="alpha/beta-Hydrolases"/>
    <property type="match status" value="1"/>
</dbReference>
<dbReference type="PROSITE" id="PS51318">
    <property type="entry name" value="TAT"/>
    <property type="match status" value="1"/>
</dbReference>
<reference evidence="1 2" key="1">
    <citation type="journal article" date="2010" name="Stand. Genomic Sci.">
        <title>Complete genome sequence of Conexibacter woesei type strain (ID131577).</title>
        <authorList>
            <person name="Pukall R."/>
            <person name="Lapidus A."/>
            <person name="Glavina Del Rio T."/>
            <person name="Copeland A."/>
            <person name="Tice H."/>
            <person name="Cheng J.-F."/>
            <person name="Lucas S."/>
            <person name="Chen F."/>
            <person name="Nolan M."/>
            <person name="Bruce D."/>
            <person name="Goodwin L."/>
            <person name="Pitluck S."/>
            <person name="Mavromatis K."/>
            <person name="Ivanova N."/>
            <person name="Ovchinnikova G."/>
            <person name="Pati A."/>
            <person name="Chen A."/>
            <person name="Palaniappan K."/>
            <person name="Land M."/>
            <person name="Hauser L."/>
            <person name="Chang Y.-J."/>
            <person name="Jeffries C.D."/>
            <person name="Chain P."/>
            <person name="Meincke L."/>
            <person name="Sims D."/>
            <person name="Brettin T."/>
            <person name="Detter J.C."/>
            <person name="Rohde M."/>
            <person name="Goeker M."/>
            <person name="Bristow J."/>
            <person name="Eisen J.A."/>
            <person name="Markowitz V."/>
            <person name="Kyrpides N.C."/>
            <person name="Klenk H.-P."/>
            <person name="Hugenholtz P."/>
        </authorList>
    </citation>
    <scope>NUCLEOTIDE SEQUENCE [LARGE SCALE GENOMIC DNA]</scope>
    <source>
        <strain evidence="2">DSM 14684 / CIP 108061 / JCM 11494 / NBRC 100937 / ID131577</strain>
    </source>
</reference>
<dbReference type="PANTHER" id="PTHR32015">
    <property type="entry name" value="FASTING INDUCED LIPASE"/>
    <property type="match status" value="1"/>
</dbReference>
<dbReference type="InterPro" id="IPR029058">
    <property type="entry name" value="AB_hydrolase_fold"/>
</dbReference>
<dbReference type="GO" id="GO:0016298">
    <property type="term" value="F:lipase activity"/>
    <property type="evidence" value="ECO:0007669"/>
    <property type="project" value="TreeGrafter"/>
</dbReference>
<dbReference type="HOGENOM" id="CLU_029537_1_2_11"/>
<dbReference type="KEGG" id="cwo:Cwoe_1082"/>